<proteinExistence type="inferred from homology"/>
<comment type="similarity">
    <text evidence="3">Belongs to the HRI1 family.</text>
</comment>
<dbReference type="Pfam" id="PF16815">
    <property type="entry name" value="HRI1"/>
    <property type="match status" value="1"/>
</dbReference>
<evidence type="ECO:0000313" key="8">
    <source>
        <dbReference type="Proteomes" id="UP000189911"/>
    </source>
</evidence>
<sequence length="245" mass="27843">MVSLNKRCTFQVGQDPANERTLTLSSSSNEGYFVSLRPFIAPKDSEKQFPFEWAFAGGPASARVEKKDDKTDVVYFDFDFDTNVHLNAENTHRGTITTYWKKWESGLVEERGQVFPFGTEKEGVDFFELWQPVDVDQDALTILSDKSPDQDIARSVVLTVDNADYKGLVVAVGRWAQGILFKKNEHSIKGVNFLRSVELANGQWETQFEYGTDADRFPQKFIASKGSTFYAKSLSWEVIESNFQE</sequence>
<dbReference type="InterPro" id="IPR031818">
    <property type="entry name" value="Hri1"/>
</dbReference>
<dbReference type="Proteomes" id="UP000189911">
    <property type="component" value="Chromosome F"/>
</dbReference>
<protein>
    <recommendedName>
        <fullName evidence="4">Protein HRI1</fullName>
    </recommendedName>
</protein>
<accession>A0A1G4K6Z2</accession>
<evidence type="ECO:0000256" key="2">
    <source>
        <dbReference type="ARBA" id="ARBA00004496"/>
    </source>
</evidence>
<dbReference type="EMBL" id="LT598452">
    <property type="protein sequence ID" value="SCU99653.1"/>
    <property type="molecule type" value="Genomic_DNA"/>
</dbReference>
<keyword evidence="6" id="KW-0539">Nucleus</keyword>
<evidence type="ECO:0000256" key="6">
    <source>
        <dbReference type="ARBA" id="ARBA00023242"/>
    </source>
</evidence>
<keyword evidence="8" id="KW-1185">Reference proteome</keyword>
<keyword evidence="5" id="KW-0963">Cytoplasm</keyword>
<dbReference type="CDD" id="cd11693">
    <property type="entry name" value="HRI1_C_like"/>
    <property type="match status" value="1"/>
</dbReference>
<evidence type="ECO:0000256" key="5">
    <source>
        <dbReference type="ARBA" id="ARBA00022490"/>
    </source>
</evidence>
<organism evidence="7 8">
    <name type="scientific">Lachancea nothofagi CBS 11611</name>
    <dbReference type="NCBI Taxonomy" id="1266666"/>
    <lineage>
        <taxon>Eukaryota</taxon>
        <taxon>Fungi</taxon>
        <taxon>Dikarya</taxon>
        <taxon>Ascomycota</taxon>
        <taxon>Saccharomycotina</taxon>
        <taxon>Saccharomycetes</taxon>
        <taxon>Saccharomycetales</taxon>
        <taxon>Saccharomycetaceae</taxon>
        <taxon>Lachancea</taxon>
    </lineage>
</organism>
<gene>
    <name evidence="7" type="ORF">LANO_0F02982G</name>
</gene>
<dbReference type="Gene3D" id="2.40.128.320">
    <property type="entry name" value="Protein HRI1, N-terminal domain"/>
    <property type="match status" value="1"/>
</dbReference>
<dbReference type="OrthoDB" id="4045395at2759"/>
<dbReference type="CDD" id="cd11692">
    <property type="entry name" value="HRI1_N_like"/>
    <property type="match status" value="1"/>
</dbReference>
<dbReference type="InterPro" id="IPR043047">
    <property type="entry name" value="Hri1_N_sf"/>
</dbReference>
<comment type="subcellular location">
    <subcellularLocation>
        <location evidence="2">Cytoplasm</location>
    </subcellularLocation>
    <subcellularLocation>
        <location evidence="1">Nucleus</location>
    </subcellularLocation>
</comment>
<evidence type="ECO:0000256" key="1">
    <source>
        <dbReference type="ARBA" id="ARBA00004123"/>
    </source>
</evidence>
<reference evidence="8" key="1">
    <citation type="submission" date="2016-03" db="EMBL/GenBank/DDBJ databases">
        <authorList>
            <person name="Devillers Hugo."/>
        </authorList>
    </citation>
    <scope>NUCLEOTIDE SEQUENCE [LARGE SCALE GENOMIC DNA]</scope>
</reference>
<evidence type="ECO:0000256" key="3">
    <source>
        <dbReference type="ARBA" id="ARBA00005229"/>
    </source>
</evidence>
<evidence type="ECO:0000256" key="4">
    <source>
        <dbReference type="ARBA" id="ARBA00017063"/>
    </source>
</evidence>
<dbReference type="GO" id="GO:0005634">
    <property type="term" value="C:nucleus"/>
    <property type="evidence" value="ECO:0007669"/>
    <property type="project" value="UniProtKB-SubCell"/>
</dbReference>
<dbReference type="Gene3D" id="2.40.128.310">
    <property type="entry name" value="Protein HRI1, C-terminal domain"/>
    <property type="match status" value="1"/>
</dbReference>
<dbReference type="InterPro" id="IPR038744">
    <property type="entry name" value="Hri1_N"/>
</dbReference>
<evidence type="ECO:0000313" key="7">
    <source>
        <dbReference type="EMBL" id="SCU99653.1"/>
    </source>
</evidence>
<dbReference type="GO" id="GO:0005737">
    <property type="term" value="C:cytoplasm"/>
    <property type="evidence" value="ECO:0007669"/>
    <property type="project" value="UniProtKB-SubCell"/>
</dbReference>
<name>A0A1G4K6Z2_9SACH</name>
<dbReference type="AlphaFoldDB" id="A0A1G4K6Z2"/>